<reference evidence="1" key="2">
    <citation type="journal article" date="2022" name="New Phytol.">
        <title>Evolutionary transition to the ectomycorrhizal habit in the genomes of a hyperdiverse lineage of mushroom-forming fungi.</title>
        <authorList>
            <person name="Looney B."/>
            <person name="Miyauchi S."/>
            <person name="Morin E."/>
            <person name="Drula E."/>
            <person name="Courty P.E."/>
            <person name="Kohler A."/>
            <person name="Kuo A."/>
            <person name="LaButti K."/>
            <person name="Pangilinan J."/>
            <person name="Lipzen A."/>
            <person name="Riley R."/>
            <person name="Andreopoulos W."/>
            <person name="He G."/>
            <person name="Johnson J."/>
            <person name="Nolan M."/>
            <person name="Tritt A."/>
            <person name="Barry K.W."/>
            <person name="Grigoriev I.V."/>
            <person name="Nagy L.G."/>
            <person name="Hibbett D."/>
            <person name="Henrissat B."/>
            <person name="Matheny P.B."/>
            <person name="Labbe J."/>
            <person name="Martin F.M."/>
        </authorList>
    </citation>
    <scope>NUCLEOTIDE SEQUENCE</scope>
    <source>
        <strain evidence="1">FP105234-sp</strain>
    </source>
</reference>
<comment type="caution">
    <text evidence="1">The sequence shown here is derived from an EMBL/GenBank/DDBJ whole genome shotgun (WGS) entry which is preliminary data.</text>
</comment>
<reference evidence="1" key="1">
    <citation type="submission" date="2021-02" db="EMBL/GenBank/DDBJ databases">
        <authorList>
            <consortium name="DOE Joint Genome Institute"/>
            <person name="Ahrendt S."/>
            <person name="Looney B.P."/>
            <person name="Miyauchi S."/>
            <person name="Morin E."/>
            <person name="Drula E."/>
            <person name="Courty P.E."/>
            <person name="Chicoki N."/>
            <person name="Fauchery L."/>
            <person name="Kohler A."/>
            <person name="Kuo A."/>
            <person name="Labutti K."/>
            <person name="Pangilinan J."/>
            <person name="Lipzen A."/>
            <person name="Riley R."/>
            <person name="Andreopoulos W."/>
            <person name="He G."/>
            <person name="Johnson J."/>
            <person name="Barry K.W."/>
            <person name="Grigoriev I.V."/>
            <person name="Nagy L."/>
            <person name="Hibbett D."/>
            <person name="Henrissat B."/>
            <person name="Matheny P.B."/>
            <person name="Labbe J."/>
            <person name="Martin F."/>
        </authorList>
    </citation>
    <scope>NUCLEOTIDE SEQUENCE</scope>
    <source>
        <strain evidence="1">FP105234-sp</strain>
    </source>
</reference>
<gene>
    <name evidence="1" type="ORF">FA95DRAFT_1596260</name>
</gene>
<evidence type="ECO:0000313" key="1">
    <source>
        <dbReference type="EMBL" id="KAI0046449.1"/>
    </source>
</evidence>
<proteinExistence type="predicted"/>
<name>A0ACB8RQA6_9AGAM</name>
<protein>
    <submittedName>
        <fullName evidence="1">Uncharacterized protein</fullName>
    </submittedName>
</protein>
<dbReference type="Proteomes" id="UP000814033">
    <property type="component" value="Unassembled WGS sequence"/>
</dbReference>
<sequence length="830" mass="93420">MLISPSPDSAFGEPSPGVFPNVGALLIGAVLSSSLAGVTVYQTVAYFTQFPNDGLDPKIWVLLIWLFDFLAAVLHSAMAYIYFVKHRDDPAFIAFSIWAWGAGNIAMVRTVPAFKSLIQFLFGTGFDYPSRATILHCPYLETYARATSLLSRSIDGQHVCLSRIHSASNRIPTLQMHQSHHFCYIQWSRSVHTGFWSNPRIYGPRLRRVRASTRAVVSSIFNRMKWLKMIMKQAHKPVYNSNVAIETTLDILMTAMLIHILHQHRNEFTQRKSPFARLVVFFLTRGCVIAAYKVILLLVPHIVGNSYIWVPLIFCLSRVYANSAIMTLNNRRHASDIDNLPGDERPSFHLALPTQSTLDDIPLDTSLHPRTDSYASEHAHAASAASASNPSGLTDARSPHAPEGAHEELEEDVRKLNIVLDRLMTLTYLAYLIASSRHLLRTVRTREIVEKRSLGASDAVRFGATSIFNLDRRQMDSRLSVFRSVTGHHYCCFCSSSCVFPNVGALLIGAVLSSFLVGVTAYQTLLYFTSFPGDKLSLKIWVLLIWLFDFLAAVLHSFMVYIYFVNHRDEPLFIAFKIWAWDAGSLAMGLTTFTVQLFFIASIWRLRQIVYPQYRFLNLTMCTIFSALAVYTQGSSITIAYMDLSNRHNPEPSPRVKPIFNSNVGTETALDILITASLIHILHQHRNEFAQRKSPFTQLLAFFLTRGCVIAGYQIILLIVPLLAGVSYTWVPLLFCLSRVYANSAIMTLNNRRQPRDMHDQTGDERPSFHVTLPTIHFTSADHQLDSFRDSRINCDFPHNASFASNSSGFLDARPPPHASAGARAPHRRG</sequence>
<dbReference type="EMBL" id="MU275925">
    <property type="protein sequence ID" value="KAI0046449.1"/>
    <property type="molecule type" value="Genomic_DNA"/>
</dbReference>
<organism evidence="1 2">
    <name type="scientific">Auriscalpium vulgare</name>
    <dbReference type="NCBI Taxonomy" id="40419"/>
    <lineage>
        <taxon>Eukaryota</taxon>
        <taxon>Fungi</taxon>
        <taxon>Dikarya</taxon>
        <taxon>Basidiomycota</taxon>
        <taxon>Agaricomycotina</taxon>
        <taxon>Agaricomycetes</taxon>
        <taxon>Russulales</taxon>
        <taxon>Auriscalpiaceae</taxon>
        <taxon>Auriscalpium</taxon>
    </lineage>
</organism>
<keyword evidence="2" id="KW-1185">Reference proteome</keyword>
<evidence type="ECO:0000313" key="2">
    <source>
        <dbReference type="Proteomes" id="UP000814033"/>
    </source>
</evidence>
<accession>A0ACB8RQA6</accession>